<evidence type="ECO:0000313" key="3">
    <source>
        <dbReference type="EMBL" id="CAB4155489.1"/>
    </source>
</evidence>
<evidence type="ECO:0000313" key="2">
    <source>
        <dbReference type="EMBL" id="CAB4140174.1"/>
    </source>
</evidence>
<dbReference type="EMBL" id="LR797399">
    <property type="protein sequence ID" value="CAB4213348.1"/>
    <property type="molecule type" value="Genomic_DNA"/>
</dbReference>
<reference evidence="3" key="1">
    <citation type="submission" date="2020-04" db="EMBL/GenBank/DDBJ databases">
        <authorList>
            <person name="Chiriac C."/>
            <person name="Salcher M."/>
            <person name="Ghai R."/>
            <person name="Kavagutti S V."/>
        </authorList>
    </citation>
    <scope>NUCLEOTIDE SEQUENCE</scope>
</reference>
<organism evidence="3">
    <name type="scientific">uncultured Caudovirales phage</name>
    <dbReference type="NCBI Taxonomy" id="2100421"/>
    <lineage>
        <taxon>Viruses</taxon>
        <taxon>Duplodnaviria</taxon>
        <taxon>Heunggongvirae</taxon>
        <taxon>Uroviricota</taxon>
        <taxon>Caudoviricetes</taxon>
        <taxon>Peduoviridae</taxon>
        <taxon>Maltschvirus</taxon>
        <taxon>Maltschvirus maltsch</taxon>
    </lineage>
</organism>
<protein>
    <submittedName>
        <fullName evidence="3">Uncharacterized protein</fullName>
    </submittedName>
</protein>
<dbReference type="EMBL" id="LR796370">
    <property type="protein sequence ID" value="CAB4140174.1"/>
    <property type="molecule type" value="Genomic_DNA"/>
</dbReference>
<proteinExistence type="predicted"/>
<feature type="region of interest" description="Disordered" evidence="1">
    <location>
        <begin position="27"/>
        <end position="57"/>
    </location>
</feature>
<evidence type="ECO:0000313" key="4">
    <source>
        <dbReference type="EMBL" id="CAB4213348.1"/>
    </source>
</evidence>
<sequence>MSFIAELFQGRAADKAAQYNARSAEMEAASREQAQRAQSQRQLGTIRANIGKSGATSEGTPLLVLADSAANAEIDALNTRFTGLRQAALYRAEGANARKASYLRAGASLLSDASKAAGGAR</sequence>
<name>A0A6J5N8Q3_9CAUD</name>
<gene>
    <name evidence="4" type="ORF">UFOVP1449_3</name>
    <name evidence="2" type="ORF">UFOVP400_3</name>
    <name evidence="3" type="ORF">UFOVP669_12</name>
</gene>
<evidence type="ECO:0000256" key="1">
    <source>
        <dbReference type="SAM" id="MobiDB-lite"/>
    </source>
</evidence>
<dbReference type="EMBL" id="LR796626">
    <property type="protein sequence ID" value="CAB4155489.1"/>
    <property type="molecule type" value="Genomic_DNA"/>
</dbReference>
<accession>A0A6J5N8Q3</accession>